<evidence type="ECO:0000256" key="1">
    <source>
        <dbReference type="SAM" id="SignalP"/>
    </source>
</evidence>
<dbReference type="PANTHER" id="PTHR46546">
    <property type="entry name" value="SHEWANELLA-LIKE PROTEIN PHOSPHATASE 1"/>
    <property type="match status" value="1"/>
</dbReference>
<feature type="domain" description="Calcineurin-like phosphoesterase" evidence="2">
    <location>
        <begin position="99"/>
        <end position="320"/>
    </location>
</feature>
<evidence type="ECO:0000313" key="3">
    <source>
        <dbReference type="EMBL" id="GAC17766.1"/>
    </source>
</evidence>
<dbReference type="Proteomes" id="UP000006327">
    <property type="component" value="Unassembled WGS sequence"/>
</dbReference>
<reference evidence="3 4" key="1">
    <citation type="journal article" date="2017" name="Antonie Van Leeuwenhoek">
        <title>Rhizobium rhizosphaerae sp. nov., a novel species isolated from rice rhizosphere.</title>
        <authorList>
            <person name="Zhao J.J."/>
            <person name="Zhang J."/>
            <person name="Zhang R.J."/>
            <person name="Zhang C.W."/>
            <person name="Yin H.Q."/>
            <person name="Zhang X.X."/>
        </authorList>
    </citation>
    <scope>NUCLEOTIDE SEQUENCE [LARGE SCALE GENOMIC DNA]</scope>
    <source>
        <strain evidence="3 4">BSs20135</strain>
    </source>
</reference>
<gene>
    <name evidence="3" type="ORF">GARC_0785</name>
</gene>
<evidence type="ECO:0000259" key="2">
    <source>
        <dbReference type="Pfam" id="PF00149"/>
    </source>
</evidence>
<keyword evidence="1" id="KW-0732">Signal</keyword>
<dbReference type="SUPFAM" id="SSF56300">
    <property type="entry name" value="Metallo-dependent phosphatases"/>
    <property type="match status" value="1"/>
</dbReference>
<accession>K6Y1H7</accession>
<feature type="chain" id="PRO_5003899688" description="Calcineurin-like phosphoesterase domain-containing protein" evidence="1">
    <location>
        <begin position="25"/>
        <end position="369"/>
    </location>
</feature>
<dbReference type="Gene3D" id="3.60.21.10">
    <property type="match status" value="1"/>
</dbReference>
<dbReference type="AlphaFoldDB" id="K6Y1H7"/>
<proteinExistence type="predicted"/>
<dbReference type="InterPro" id="IPR004843">
    <property type="entry name" value="Calcineurin-like_PHP"/>
</dbReference>
<sequence>MFSRNLYFALIVLLLFIFSASIYAENQSLTTLHTLNDGPHVFVSNEKMDAYWVCKGQVVSLTLPRVTLPFLTEACDMSAQLHETMSAETKILEYKGDFTVAALSDFHGQYDLMLELLKNNHIIDSDKHWAFGNGHFVITGDIFDRGTKVTEILWFLYDLERQAELAGGKIHLTLGNHEVMILNGNFKYLAPKYKDVAKKLNRPYETLFSKDSVLGNWLRSKPVLVKVNDMLFAHGGFHPKLAKDNLSIEEINHIFKANLVEVELGTPREGLGKYLHKTDGPIWYRGYFAKERKKDNGATLSEINLLLEHFDVKHIIVGHTSQKQIETRFGGKIIAIDSSIKNGKYGEILFIDKEKKWRGSLTGEKLKLD</sequence>
<comment type="caution">
    <text evidence="3">The sequence shown here is derived from an EMBL/GenBank/DDBJ whole genome shotgun (WGS) entry which is preliminary data.</text>
</comment>
<dbReference type="RefSeq" id="WP_007616883.1">
    <property type="nucleotide sequence ID" value="NZ_BAEO01000010.1"/>
</dbReference>
<dbReference type="eggNOG" id="COG0639">
    <property type="taxonomic scope" value="Bacteria"/>
</dbReference>
<feature type="signal peptide" evidence="1">
    <location>
        <begin position="1"/>
        <end position="24"/>
    </location>
</feature>
<dbReference type="EMBL" id="BAEO01000010">
    <property type="protein sequence ID" value="GAC17766.1"/>
    <property type="molecule type" value="Genomic_DNA"/>
</dbReference>
<dbReference type="STRING" id="493475.GARC_0785"/>
<organism evidence="3 4">
    <name type="scientific">Paraglaciecola arctica BSs20135</name>
    <dbReference type="NCBI Taxonomy" id="493475"/>
    <lineage>
        <taxon>Bacteria</taxon>
        <taxon>Pseudomonadati</taxon>
        <taxon>Pseudomonadota</taxon>
        <taxon>Gammaproteobacteria</taxon>
        <taxon>Alteromonadales</taxon>
        <taxon>Alteromonadaceae</taxon>
        <taxon>Paraglaciecola</taxon>
    </lineage>
</organism>
<dbReference type="InterPro" id="IPR029052">
    <property type="entry name" value="Metallo-depent_PP-like"/>
</dbReference>
<dbReference type="PANTHER" id="PTHR46546:SF4">
    <property type="entry name" value="SHEWANELLA-LIKE PROTEIN PHOSPHATASE 1"/>
    <property type="match status" value="1"/>
</dbReference>
<protein>
    <recommendedName>
        <fullName evidence="2">Calcineurin-like phosphoesterase domain-containing protein</fullName>
    </recommendedName>
</protein>
<name>K6Y1H7_9ALTE</name>
<dbReference type="GO" id="GO:0016787">
    <property type="term" value="F:hydrolase activity"/>
    <property type="evidence" value="ECO:0007669"/>
    <property type="project" value="InterPro"/>
</dbReference>
<dbReference type="OrthoDB" id="7550081at2"/>
<evidence type="ECO:0000313" key="4">
    <source>
        <dbReference type="Proteomes" id="UP000006327"/>
    </source>
</evidence>
<dbReference type="Pfam" id="PF00149">
    <property type="entry name" value="Metallophos"/>
    <property type="match status" value="1"/>
</dbReference>
<keyword evidence="4" id="KW-1185">Reference proteome</keyword>